<keyword evidence="3" id="KW-1185">Reference proteome</keyword>
<dbReference type="RefSeq" id="WP_165936396.1">
    <property type="nucleotide sequence ID" value="NZ_JACEGD010000008.1"/>
</dbReference>
<gene>
    <name evidence="2" type="ORF">H1B27_09415</name>
</gene>
<accession>A0ABS0NZR0</accession>
<dbReference type="Proteomes" id="UP001194539">
    <property type="component" value="Unassembled WGS sequence"/>
</dbReference>
<comment type="caution">
    <text evidence="2">The sequence shown here is derived from an EMBL/GenBank/DDBJ whole genome shotgun (WGS) entry which is preliminary data.</text>
</comment>
<reference evidence="2 3" key="1">
    <citation type="submission" date="2020-07" db="EMBL/GenBank/DDBJ databases">
        <title>Bradyrhizobium diversity isolated from nodules of indigenous legumes of Western Australia.</title>
        <authorList>
            <person name="Klepa M.S."/>
        </authorList>
    </citation>
    <scope>NUCLEOTIDE SEQUENCE [LARGE SCALE GENOMIC DNA]</scope>
    <source>
        <strain evidence="2 3">CNPSo 4019</strain>
    </source>
</reference>
<evidence type="ECO:0000256" key="1">
    <source>
        <dbReference type="SAM" id="SignalP"/>
    </source>
</evidence>
<dbReference type="EMBL" id="JACEGD010000008">
    <property type="protein sequence ID" value="MBH5386504.1"/>
    <property type="molecule type" value="Genomic_DNA"/>
</dbReference>
<name>A0ABS0NZR0_9BRAD</name>
<keyword evidence="1" id="KW-0732">Signal</keyword>
<proteinExistence type="predicted"/>
<evidence type="ECO:0000313" key="2">
    <source>
        <dbReference type="EMBL" id="MBH5386504.1"/>
    </source>
</evidence>
<organism evidence="2 3">
    <name type="scientific">Bradyrhizobium diversitatis</name>
    <dbReference type="NCBI Taxonomy" id="2755406"/>
    <lineage>
        <taxon>Bacteria</taxon>
        <taxon>Pseudomonadati</taxon>
        <taxon>Pseudomonadota</taxon>
        <taxon>Alphaproteobacteria</taxon>
        <taxon>Hyphomicrobiales</taxon>
        <taxon>Nitrobacteraceae</taxon>
        <taxon>Bradyrhizobium</taxon>
    </lineage>
</organism>
<evidence type="ECO:0000313" key="3">
    <source>
        <dbReference type="Proteomes" id="UP001194539"/>
    </source>
</evidence>
<sequence length="47" mass="5009">MRRLVLAIALLAVASAGISASFAAVHHAKTLTFADRFAPALELMTKR</sequence>
<feature type="signal peptide" evidence="1">
    <location>
        <begin position="1"/>
        <end position="23"/>
    </location>
</feature>
<feature type="chain" id="PRO_5046658553" evidence="1">
    <location>
        <begin position="24"/>
        <end position="47"/>
    </location>
</feature>
<protein>
    <submittedName>
        <fullName evidence="2">Uncharacterized protein</fullName>
    </submittedName>
</protein>